<dbReference type="Proteomes" id="UP001596053">
    <property type="component" value="Unassembled WGS sequence"/>
</dbReference>
<dbReference type="SMART" id="SM00052">
    <property type="entry name" value="EAL"/>
    <property type="match status" value="1"/>
</dbReference>
<protein>
    <submittedName>
        <fullName evidence="2">Bifunctional diguanylate cyclase/phosphodiesterase</fullName>
    </submittedName>
</protein>
<dbReference type="Pfam" id="PF00563">
    <property type="entry name" value="EAL"/>
    <property type="match status" value="1"/>
</dbReference>
<comment type="caution">
    <text evidence="2">The sequence shown here is derived from an EMBL/GenBank/DDBJ whole genome shotgun (WGS) entry which is preliminary data.</text>
</comment>
<reference evidence="3" key="1">
    <citation type="journal article" date="2019" name="Int. J. Syst. Evol. Microbiol.">
        <title>The Global Catalogue of Microorganisms (GCM) 10K type strain sequencing project: providing services to taxonomists for standard genome sequencing and annotation.</title>
        <authorList>
            <consortium name="The Broad Institute Genomics Platform"/>
            <consortium name="The Broad Institute Genome Sequencing Center for Infectious Disease"/>
            <person name="Wu L."/>
            <person name="Ma J."/>
        </authorList>
    </citation>
    <scope>NUCLEOTIDE SEQUENCE [LARGE SCALE GENOMIC DNA]</scope>
    <source>
        <strain evidence="3">NCAIM B.01391</strain>
    </source>
</reference>
<evidence type="ECO:0000259" key="1">
    <source>
        <dbReference type="PROSITE" id="PS50883"/>
    </source>
</evidence>
<dbReference type="SUPFAM" id="SSF141868">
    <property type="entry name" value="EAL domain-like"/>
    <property type="match status" value="1"/>
</dbReference>
<dbReference type="InterPro" id="IPR035919">
    <property type="entry name" value="EAL_sf"/>
</dbReference>
<name>A0ABW0J0V8_9HYPH</name>
<evidence type="ECO:0000313" key="3">
    <source>
        <dbReference type="Proteomes" id="UP001596053"/>
    </source>
</evidence>
<dbReference type="EMBL" id="JBHSLW010000075">
    <property type="protein sequence ID" value="MFC5423308.1"/>
    <property type="molecule type" value="Genomic_DNA"/>
</dbReference>
<gene>
    <name evidence="2" type="ORF">ACFPOB_27585</name>
</gene>
<accession>A0ABW0J0V8</accession>
<keyword evidence="3" id="KW-1185">Reference proteome</keyword>
<dbReference type="InterPro" id="IPR052155">
    <property type="entry name" value="Biofilm_reg_signaling"/>
</dbReference>
<proteinExistence type="predicted"/>
<dbReference type="CDD" id="cd01948">
    <property type="entry name" value="EAL"/>
    <property type="match status" value="1"/>
</dbReference>
<dbReference type="PANTHER" id="PTHR44757:SF2">
    <property type="entry name" value="BIOFILM ARCHITECTURE MAINTENANCE PROTEIN MBAA"/>
    <property type="match status" value="1"/>
</dbReference>
<evidence type="ECO:0000313" key="2">
    <source>
        <dbReference type="EMBL" id="MFC5423308.1"/>
    </source>
</evidence>
<dbReference type="PROSITE" id="PS50883">
    <property type="entry name" value="EAL"/>
    <property type="match status" value="1"/>
</dbReference>
<sequence length="301" mass="33066">MDLRLARFTAGDPRKAPAIRGSLRIRCVGDDEHLTLKAASHRRHAERLKQRDIEAALPDAIGNNEFELHYQPIVSLKTGRYWGFEGLVRWRRPGHGLVAPSDFIPTLESAGLIILLGQKLLRDACRAAATWPASIHVSVNVSPIQLASDCIIDHVREALEVSKLAPRRLTIEVTESVLLGDGAVERLRAIRAMGVCIALDDFGTGFASMSYLESYPYDKIKIDKSFVANLANPKSRAIVEATVFLAKALKIETTAEGVETQEQMDALRRAGASQAQGYLFAKPMPESEVAAFLRQPRTSAA</sequence>
<dbReference type="PANTHER" id="PTHR44757">
    <property type="entry name" value="DIGUANYLATE CYCLASE DGCP"/>
    <property type="match status" value="1"/>
</dbReference>
<dbReference type="InterPro" id="IPR001633">
    <property type="entry name" value="EAL_dom"/>
</dbReference>
<organism evidence="2 3">
    <name type="scientific">Bosea eneae</name>
    <dbReference type="NCBI Taxonomy" id="151454"/>
    <lineage>
        <taxon>Bacteria</taxon>
        <taxon>Pseudomonadati</taxon>
        <taxon>Pseudomonadota</taxon>
        <taxon>Alphaproteobacteria</taxon>
        <taxon>Hyphomicrobiales</taxon>
        <taxon>Boseaceae</taxon>
        <taxon>Bosea</taxon>
    </lineage>
</organism>
<feature type="domain" description="EAL" evidence="1">
    <location>
        <begin position="50"/>
        <end position="297"/>
    </location>
</feature>
<dbReference type="RefSeq" id="WP_377801460.1">
    <property type="nucleotide sequence ID" value="NZ_JBHSLW010000075.1"/>
</dbReference>
<dbReference type="Gene3D" id="3.20.20.450">
    <property type="entry name" value="EAL domain"/>
    <property type="match status" value="1"/>
</dbReference>